<evidence type="ECO:0000313" key="2">
    <source>
        <dbReference type="EMBL" id="CAD1474530.1"/>
    </source>
</evidence>
<dbReference type="EMBL" id="CAJDYZ010007658">
    <property type="protein sequence ID" value="CAD1474530.1"/>
    <property type="molecule type" value="Genomic_DNA"/>
</dbReference>
<organism evidence="2 3">
    <name type="scientific">Heterotrigona itama</name>
    <dbReference type="NCBI Taxonomy" id="395501"/>
    <lineage>
        <taxon>Eukaryota</taxon>
        <taxon>Metazoa</taxon>
        <taxon>Ecdysozoa</taxon>
        <taxon>Arthropoda</taxon>
        <taxon>Hexapoda</taxon>
        <taxon>Insecta</taxon>
        <taxon>Pterygota</taxon>
        <taxon>Neoptera</taxon>
        <taxon>Endopterygota</taxon>
        <taxon>Hymenoptera</taxon>
        <taxon>Apocrita</taxon>
        <taxon>Aculeata</taxon>
        <taxon>Apoidea</taxon>
        <taxon>Anthophila</taxon>
        <taxon>Apidae</taxon>
        <taxon>Heterotrigona</taxon>
    </lineage>
</organism>
<dbReference type="InterPro" id="IPR014847">
    <property type="entry name" value="FA"/>
</dbReference>
<name>A0A6V7H7T0_9HYME</name>
<dbReference type="InterPro" id="IPR029526">
    <property type="entry name" value="PGBD"/>
</dbReference>
<accession>A0A6V7H7T0</accession>
<dbReference type="Proteomes" id="UP000752696">
    <property type="component" value="Unassembled WGS sequence"/>
</dbReference>
<dbReference type="OrthoDB" id="7681398at2759"/>
<evidence type="ECO:0000259" key="1">
    <source>
        <dbReference type="SMART" id="SM01195"/>
    </source>
</evidence>
<evidence type="ECO:0000313" key="3">
    <source>
        <dbReference type="Proteomes" id="UP000752696"/>
    </source>
</evidence>
<dbReference type="Pfam" id="PF08736">
    <property type="entry name" value="FA"/>
    <property type="match status" value="1"/>
</dbReference>
<dbReference type="PANTHER" id="PTHR46599">
    <property type="entry name" value="PIGGYBAC TRANSPOSABLE ELEMENT-DERIVED PROTEIN 4"/>
    <property type="match status" value="1"/>
</dbReference>
<dbReference type="PANTHER" id="PTHR46599:SF3">
    <property type="entry name" value="PIGGYBAC TRANSPOSABLE ELEMENT-DERIVED PROTEIN 4"/>
    <property type="match status" value="1"/>
</dbReference>
<protein>
    <recommendedName>
        <fullName evidence="1">FERM adjacent domain-containing protein</fullName>
    </recommendedName>
</protein>
<keyword evidence="3" id="KW-1185">Reference proteome</keyword>
<dbReference type="Pfam" id="PF13843">
    <property type="entry name" value="DDE_Tnp_1_7"/>
    <property type="match status" value="1"/>
</dbReference>
<comment type="caution">
    <text evidence="2">The sequence shown here is derived from an EMBL/GenBank/DDBJ whole genome shotgun (WGS) entry which is preliminary data.</text>
</comment>
<feature type="domain" description="FERM adjacent" evidence="1">
    <location>
        <begin position="13"/>
        <end position="59"/>
    </location>
</feature>
<sequence>LPRASDAPVVSGGSIFSWGTKFKYTGRTEKEVLEESGPLRKEEPPIQRCQTTCLRRKASSVPATPSTPSQDLVEIRYSSLPRSCHSAGLDGAGMSEGSTGVPFSSPYCPDNTLPLLEPVSEDQEIHGRRNNGQSHLILLYSGIFSFISSSSDEFDFSSLNEQITSIHETNESSGQDSDEVRGVRSRKIRIIDSESEAESETAEDDANSSEWLLCREYEKVPPSVQFISGGKATGPRITSNIKEPVDFFKLFFTDELVQKIVCETNNYARKKLEGKTLSPNSIWRSWRNVENEEFFAFIAVVINMGRMPLANLQDYWSRNNVSYIPFYSETFTRDRFNQIFWMLHLKVISTQNTNPRKRLQRVSSFLDYINSKFLDYFIPGEQLCVDESTVKFKGRISFITYNPKKPTKWDIRVYTLADSNTGYVCCILPYCGSLTTELLVRPNLPVPTRIPIHLYKMLLDKIPGAQGHHMFTDRHYTSCILARELAKLKCHLTGRILTNRKELPSEIRKPKFLKKSTITYRRGNTLLLAWKDKRTVTCLTTRGNTGMATVKRIVRGGVKINIKKPNIIVNYIRYMGGVDRADQYASTYCFLRKSLKW</sequence>
<dbReference type="AlphaFoldDB" id="A0A6V7H7T0"/>
<reference evidence="2" key="1">
    <citation type="submission" date="2020-07" db="EMBL/GenBank/DDBJ databases">
        <authorList>
            <person name="Nazaruddin N."/>
        </authorList>
    </citation>
    <scope>NUCLEOTIDE SEQUENCE</scope>
</reference>
<gene>
    <name evidence="2" type="ORF">MHI_LOCUS474703</name>
</gene>
<feature type="non-terminal residue" evidence="2">
    <location>
        <position position="1"/>
    </location>
</feature>
<proteinExistence type="predicted"/>
<feature type="non-terminal residue" evidence="2">
    <location>
        <position position="597"/>
    </location>
</feature>
<dbReference type="SMART" id="SM01195">
    <property type="entry name" value="FA"/>
    <property type="match status" value="1"/>
</dbReference>